<dbReference type="InterPro" id="IPR003593">
    <property type="entry name" value="AAA+_ATPase"/>
</dbReference>
<dbReference type="Proteomes" id="UP000282613">
    <property type="component" value="Unassembled WGS sequence"/>
</dbReference>
<dbReference type="InterPro" id="IPR042219">
    <property type="entry name" value="AAA_lid_11_sf"/>
</dbReference>
<dbReference type="InterPro" id="IPR041658">
    <property type="entry name" value="AAA_lid_11"/>
</dbReference>
<keyword evidence="5" id="KW-0677">Repeat</keyword>
<dbReference type="Gene3D" id="1.10.8.1220">
    <property type="match status" value="1"/>
</dbReference>
<dbReference type="InterPro" id="IPR013594">
    <property type="entry name" value="Dynein_heavy_tail"/>
</dbReference>
<evidence type="ECO:0000256" key="7">
    <source>
        <dbReference type="ARBA" id="ARBA00022840"/>
    </source>
</evidence>
<dbReference type="FunFam" id="1.10.8.720:FF:000002">
    <property type="entry name" value="Dynein heavy chain 9, axonemal"/>
    <property type="match status" value="1"/>
</dbReference>
<dbReference type="GO" id="GO:0045505">
    <property type="term" value="F:dynein intermediate chain binding"/>
    <property type="evidence" value="ECO:0007669"/>
    <property type="project" value="InterPro"/>
</dbReference>
<evidence type="ECO:0000256" key="3">
    <source>
        <dbReference type="ARBA" id="ARBA00022490"/>
    </source>
</evidence>
<dbReference type="GO" id="GO:0005524">
    <property type="term" value="F:ATP binding"/>
    <property type="evidence" value="ECO:0007669"/>
    <property type="project" value="UniProtKB-KW"/>
</dbReference>
<feature type="domain" description="AAA+ ATPase" evidence="16">
    <location>
        <begin position="2590"/>
        <end position="2772"/>
    </location>
</feature>
<evidence type="ECO:0000256" key="4">
    <source>
        <dbReference type="ARBA" id="ARBA00022701"/>
    </source>
</evidence>
<dbReference type="FunFam" id="1.10.287.2620:FF:000002">
    <property type="entry name" value="Dynein heavy chain 2, axonemal"/>
    <property type="match status" value="1"/>
</dbReference>
<evidence type="ECO:0000256" key="11">
    <source>
        <dbReference type="ARBA" id="ARBA00023175"/>
    </source>
</evidence>
<dbReference type="Gene3D" id="3.20.180.20">
    <property type="entry name" value="Dynein heavy chain, N-terminal domain 2"/>
    <property type="match status" value="1"/>
</dbReference>
<sequence length="4666" mass="533839">MSLEELDDMRLRFVFDYLQAMTDMKPEKLLKVKEDTVTMDKILEFFENQEEQLMIIILLASGQMEVYNKFPSAMKSKGYYFVKNQPVSFEKNIDMNQLKSGIIYGDLHKSPIHHFIAFVNSVLAPFILNDKNREDWPESLNEYIKRDLYNLQKKSDFVLAKMEGRTHLAHPVKLDKLVEGQDPVTAKGEDAIGSMLCSIEMAVVEWNKQINECLEQSSEMSVPSGQLPLPSHEFDFWNQRTSSLYNIYDQLVHPQVKKMAVILEENGSAYTTLFRNLFKKVVRGVVEAETIVIFLTPLMKYLDDLETLSFEECKPNIQPLVHLLALIWVNCEYYREPNRMVLLINEIANLLIQQCRLYLDPSEIVKEEPDDGLKKLEDSLDILYHFRRIVDEYRINVKESCIQHGIEPTEWYFHNNWIFRRLNAFIERLELIKKYFNYNVDYNRLERVEVLGIVGAKLSKNLADMYEEYQGAYKNFTDLNMDCLSTDDDVFLNKIQEYFKMIENYDHRMTSILSRSFSNCPDAAAMFKTIIMFGPLLERPLIAPYIEHCFYDLVEMMHKDLDECKLILDRHSDDEEMLKHAIFKNLPPASGAMAWSLQLLRRAEALMKPFQHIDHPPEIMINAPLLHLEFCIISIPFSFRKLKLKELCDSAPEKCRVNLQLPLLRRDPESHLLAVNFDNQLIEVLREVHYLLMMSGEGPCEHEMPLEFKTAVPSPVDQVKEKLPPESIELFERAKPLREARLKLNQIANAYNTVLQQTYTVEYPLISTDVENLDNNLAPAFEEMNWEDYEISFIDSNLVAISDLRDRVLTAHENLRQIGALASLWNNLPLYQGKERKYDCLIPLEDRESIREARYREMVNAADKILRLVAENMYLYNATPDSPEWIAYQEAMEDVILEGLTEAVRCSLAYMSDHTDKTKSEMPLMQGSLIIDGTQLRFTPAMHEAQGESLMDLVDSLVQDITDQSRLVPLLSTHPPLPDIKAEREVAEQRAREEAEALEKKNKKNKEDVEAEKEGEDKEVEKKAEEEEGEKAEGEEGKEEDEEKKEDEEASASVAQEERSKSLLSKASDESARISKTIKDRVGFSYQVMQTPEIADLIMKVTDHVNAVMRAASEYQANLELNYAFYWAEDRREFIRQFCLYGRLLTRDDIDLNGDITAPEHPPTLDQFREIILKYDKVFEDVEKLEDAHIFDNWMRVDLKPFKVALLTEIRQWSDKFKQFLVDHVTNTLSGLSSFIHDSNEDLSFKVATDKVGYDKLVTILERLKLIRDAEAATDAGFDPLRETVVLLKEFGEELPESVVKLLEVLPAQWNELKNFSVITKQKVQPLQEREVQNIRALSMEYDEQASAMRREFAESNIFHYECQNPYSQLDMWDVRLSEIEKGVTAMQVSAKSFDVRDIPNYVDLKAMRREMKANKKMWDLVETFKSYVASWKTQLWKQVDFEAIEDVIRDISLELRSMDKDVKKWPVYKGLEAALKEIGASMSAVSDLQNPAVKDRHWVELMHDTGAVIDVSDDTTLDALLSLNLHKYEDEVHGIVSKAMNEQKIEADLEKIDYIWKDMYFEYETHERTGLLLPRQTETLTTFLEETQVKVLDMMANRDNAYSIVKITYWNRTLFTADKVLSLWFETQRVWSGLEAIFVLCDDIREQLPKDTDLFFEHDKEFRLLAEEMAKKPKVIEATTSQPELFDNIQAVRDGLAICEKTLAVYLETKRLAFPRFYFVSQADLMDIVSKGKMPEKVFKHLSKLFDSICNLETNQSNATLTALKMEAKDGEVVKFVSMFTLEGQVEEWLNRLLDEMVHTMRVTLSEAVAAYEEKPRDQWIFDYPAQVALTGSQIGWTAEVGIAFARLEEGLENAMKEYNKKQIASLSTLIEMLLTDLTPGDRQKIMTLCTIDVHNRDAVAKLITMKVDNSRAFPWLSQLRVRWDEKANECFVNICDAEFAYEHEYLGCTPRLVVTPLTDRCYITLTQSLHLGMSGAPAGPAGTGKTETTKDLGRALGTMVYVFNCSEQMDYKSVGNIYKGLAQSGAWGCFDEFNRIAVEVLSVIAVQVKCIQDAVKTKKSVFDFLGETIPLKLSVGLFITMNPGYAGRTELPENLKALFRPCAMVVPDFGLICEIMLVAEGFLSARILARKFITLYELCKELLSKQDHYDWGLRAIKSVLVVAGSLKRGNREMAEDAVLMRALRDFNTPKIITDDLPVFLGLIKDLFPALEAPRKRNIKLEEEVKKATLDLGLQAEDTFILKVVQLDELFAVRHSVFIDGGAGAGKSEVWRTLYHTHLMNGRTPTAVDLDPKAVTNDELFGVINPATREWKDGLFSTVMRDMANLTHKGPKWIVLDGDIDPMWIESLNTVMDDNKILTLASNERIPLTPTMRLLFEISHLKTATPATVSRAGILYINASDLGWLPYVHSWLDSRVKTNKVLSRTERPALSICFDKYVGPCLDICNTKFKKITTIPDLAHVNMLCYLLESMLDAQKSSKDHREFTKENYEGLFCFCCVWAVGGALFKDQMSDHRQEFHKWWVNEFKTVKFPPNGTLFDYFWSLTSRKFEPWSSLLKPYERDENQPLQNCLVPTVETVRVQYFLDKLIQSGKPVMLVGGAGTGKSNILQDMFAHLNSEVFIVKNISFNFYTTSLMLQEILDKSLEKKAGKNYAPPGQFRMIYFIDDLNMPEAKNLITTVITALVSSTPKETGGPKPSLDFLHRIGIQVDKYFTVQPHTLMRQHIDHKHFYDRAKLTLKVIHKTQYVAAMNPTVGSFTIQDRLQRHFCTLALSFPDEAAVQSIYTTIMSQHFRTNNMSPSIVKIVPDLITVAIAVHNKITSTFLPTAVCFHYVFNLRDLSNIFQGMLFSEAEIFTTDLSILRLYRHEAMRVYSDKLITKNDIKQAVGIITTGITNVFNEASPDDLAAEPSLLCHFGRGLEADKQYVQIPSMEHITQVLVEGLEIYNESNAAMNLVLFGDAVEHVMRVCRILEMPRGNCLLIGVGGSGKQSLSRLASYIVGFEVSQIVLRRNYTVADLKAHMATLYTKTGLKNIPVVFLMTDAQASCSVNESNPIPVHLALTAVADEGFLVCVNDFLASGEIAGIFNDEDQEAIIKGIRNEAKAMGYLDTSDNCWKYFIEKVRRTLRVILCFSPVGNTLRTRARRFPALVNCTCIDWFHEWPQEALLSVSLRFLEDCEGLDDDIRTSVSNYMAYLHTTVSEISDMYFEKERRRNYTTPKSFLEMIALYKRLTSKQLHEINAMIERLTNGLERLSEAAGQTAELKIQLAEQTVVVNEKNEAANALIQVVSRETEIVSAEKDFVAGEEAKVAVIKNEVEIKQKDCERDLMKAEPALIAAQEALNTLNKNNLSELKALTSPPSDVEMVCSAVMALFAMDGKIPKDRSWKAAKASIMSKADTLLFNLVNYDKEHIHPESKKVALGYVRNYNFNPEVIKTKSLAAAGLCSWVINILKFHDVFLEVKPKRDALDAANEELRQATEKLQGLQDKVRVLEESLSKLTAEFRAATEEKLRCQKMADDTALTLDLANRLVSGFSDEKVRWAQEVENLYQLGKTISGDVIFTTSFISYFGYLSAFFRDELMDKRIRPFLDQQPVQIPRRQNIDPLKMLINDAIVAGWNNDGLPSDRMSIENATILTFCERWPLMVDPQLQAIKWIKNKYGDDLIVTRLTKKGYIDEIINAIQNGQIVLIENLGETIDAILDPVIGRVTIQKGRAMLIGDKEIPYNPNFKLILHTKLANPHYQPELQAQTTLINFTVTRSGLEDQLLAVVVSKERPDLEKLKSDLTKQQNEFKITLKQLEDSLLAKLANTGGNFLGDHSLVENLESNKRTATEIEEKVTEAKVTEVEINVAREHYRNVATRAALIYFIMNDLNRIHPMYQFSLKAFRTVFEWAIDNAPEAETDEERLASLIDSITYAIYIYTTRGLFERDKLIFCVLMVLQIQHHSGDFPQYLIDFLLRYPAVPDVKSPIDFLSDLSWGGLQALVKMDTFHDLDKDIIASTKRWKTFVETEAPEKEKLPQEWKNKTEAEKLCIMRALRPDRMTYALTYFISTTFSSKYVEGRQVDFATSYKESRPNVPVFFILSPGVDPLKDVEVLGHKLGFTVDKSNFHNVSLGQGQEIVAENALDLGAIEGHWVVLQNIHLVKRWLPTLEKKLEQLGEIANSKFRVFISAEPALSADSHIIPQGILENAIKITNEPPTGMQANLHKALDNFTQETLERCSKEAEFKPILFALCYFHAVVSERRKFGAQGWNRSYPFNAGDLRICLDVLYNYLEVSSKVPWDDLRYLFGEIMYGGHITDDWDRRLCRTFLEEYLQPELIDGDLYLAPNFLVAPNSDYIGYHAYIDEALPPESPHLYGLHPNAEIEFLTKSAERVFRMVLELQPRDAAAATSDSVSREEIMLQIIEDLMDRLPDGFNMMELSARQAPEERTPYTVVAMQECERMNILVAEIQRSLKELRLGLRGELTMSSDMDILSGYLFLDSVPQTWERYAYPSLYPLGLWFADLLSRVKELDVWAQDFTLPGSVWLGGLFNPQSFLTAVMQQTARKFEWPLDRICISVEVTKRSREDMGAAPREGAYVHGLFMEGARWDTGANAVVEARMKELAPPLPVIMLRAVPTDRQEGRLASLYACPVYKTKMRGPTFVWTFHLRTKEKPAKWIMGGVALLLQV</sequence>
<dbReference type="InterPro" id="IPR024317">
    <property type="entry name" value="Dynein_heavy_chain_D4_dom"/>
</dbReference>
<evidence type="ECO:0000256" key="14">
    <source>
        <dbReference type="SAM" id="Coils"/>
    </source>
</evidence>
<keyword evidence="10" id="KW-0969">Cilium</keyword>
<evidence type="ECO:0000313" key="19">
    <source>
        <dbReference type="WBParaSite" id="TASK_0000415901-mRNA-1"/>
    </source>
</evidence>
<evidence type="ECO:0000256" key="10">
    <source>
        <dbReference type="ARBA" id="ARBA00023069"/>
    </source>
</evidence>
<dbReference type="FunFam" id="1.20.58.1120:FF:000002">
    <property type="entry name" value="Dynein heavy chain 9, axonemal"/>
    <property type="match status" value="1"/>
</dbReference>
<dbReference type="FunFam" id="3.10.490.20:FF:000002">
    <property type="entry name" value="Dynein axonemal heavy chain 17"/>
    <property type="match status" value="1"/>
</dbReference>
<feature type="region of interest" description="Disordered" evidence="15">
    <location>
        <begin position="969"/>
        <end position="1070"/>
    </location>
</feature>
<dbReference type="FunFam" id="3.40.50.300:FF:000219">
    <property type="entry name" value="Dynein axonemal heavy chain 17"/>
    <property type="match status" value="1"/>
</dbReference>
<dbReference type="Pfam" id="PF03028">
    <property type="entry name" value="Dynein_heavy"/>
    <property type="match status" value="1"/>
</dbReference>
<feature type="coiled-coil region" evidence="14">
    <location>
        <begin position="3465"/>
        <end position="3506"/>
    </location>
</feature>
<dbReference type="STRING" id="60517.A0A0R3W2S5"/>
<dbReference type="Pfam" id="PF17857">
    <property type="entry name" value="AAA_lid_1"/>
    <property type="match status" value="1"/>
</dbReference>
<keyword evidence="11" id="KW-0505">Motor protein</keyword>
<evidence type="ECO:0000313" key="17">
    <source>
        <dbReference type="EMBL" id="VDK32978.1"/>
    </source>
</evidence>
<evidence type="ECO:0000256" key="6">
    <source>
        <dbReference type="ARBA" id="ARBA00022741"/>
    </source>
</evidence>
<accession>A0A0R3W2S5</accession>
<dbReference type="Pfam" id="PF12780">
    <property type="entry name" value="AAA_8"/>
    <property type="match status" value="1"/>
</dbReference>
<keyword evidence="6" id="KW-0547">Nucleotide-binding</keyword>
<evidence type="ECO:0000256" key="2">
    <source>
        <dbReference type="ARBA" id="ARBA00008887"/>
    </source>
</evidence>
<dbReference type="FunFam" id="1.20.920.20:FF:000003">
    <property type="entry name" value="Dynein axonemal heavy chain 17"/>
    <property type="match status" value="1"/>
</dbReference>
<dbReference type="FunFam" id="3.40.50.300:FF:000411">
    <property type="entry name" value="dynein heavy chain 17, axonemal"/>
    <property type="match status" value="1"/>
</dbReference>
<evidence type="ECO:0000256" key="9">
    <source>
        <dbReference type="ARBA" id="ARBA00023054"/>
    </source>
</evidence>
<dbReference type="GO" id="GO:0005874">
    <property type="term" value="C:microtubule"/>
    <property type="evidence" value="ECO:0007669"/>
    <property type="project" value="UniProtKB-KW"/>
</dbReference>
<proteinExistence type="inferred from homology"/>
<keyword evidence="13" id="KW-0966">Cell projection</keyword>
<dbReference type="GO" id="GO:0008569">
    <property type="term" value="F:minus-end-directed microtubule motor activity"/>
    <property type="evidence" value="ECO:0007669"/>
    <property type="project" value="InterPro"/>
</dbReference>
<dbReference type="WBParaSite" id="TASK_0000415901-mRNA-1">
    <property type="protein sequence ID" value="TASK_0000415901-mRNA-1"/>
    <property type="gene ID" value="TASK_0000415901"/>
</dbReference>
<dbReference type="Gene3D" id="1.20.920.20">
    <property type="match status" value="1"/>
</dbReference>
<evidence type="ECO:0000256" key="15">
    <source>
        <dbReference type="SAM" id="MobiDB-lite"/>
    </source>
</evidence>
<dbReference type="FunFam" id="1.10.8.1220:FF:000001">
    <property type="entry name" value="Dynein axonemal heavy chain 5"/>
    <property type="match status" value="1"/>
</dbReference>
<reference evidence="19" key="1">
    <citation type="submission" date="2016-04" db="UniProtKB">
        <authorList>
            <consortium name="WormBaseParasite"/>
        </authorList>
    </citation>
    <scope>IDENTIFICATION</scope>
</reference>
<dbReference type="Gene3D" id="1.20.58.1120">
    <property type="match status" value="1"/>
</dbReference>
<organism evidence="19">
    <name type="scientific">Taenia asiatica</name>
    <name type="common">Asian tapeworm</name>
    <dbReference type="NCBI Taxonomy" id="60517"/>
    <lineage>
        <taxon>Eukaryota</taxon>
        <taxon>Metazoa</taxon>
        <taxon>Spiralia</taxon>
        <taxon>Lophotrochozoa</taxon>
        <taxon>Platyhelminthes</taxon>
        <taxon>Cestoda</taxon>
        <taxon>Eucestoda</taxon>
        <taxon>Cyclophyllidea</taxon>
        <taxon>Taeniidae</taxon>
        <taxon>Taenia</taxon>
    </lineage>
</organism>
<reference evidence="17 18" key="2">
    <citation type="submission" date="2018-11" db="EMBL/GenBank/DDBJ databases">
        <authorList>
            <consortium name="Pathogen Informatics"/>
        </authorList>
    </citation>
    <scope>NUCLEOTIDE SEQUENCE [LARGE SCALE GENOMIC DNA]</scope>
</reference>
<dbReference type="FunFam" id="1.20.1270.280:FF:000003">
    <property type="entry name" value="Dynein axonemal heavy chain 17"/>
    <property type="match status" value="1"/>
</dbReference>
<keyword evidence="18" id="KW-1185">Reference proteome</keyword>
<feature type="compositionally biased region" description="Basic and acidic residues" evidence="15">
    <location>
        <begin position="1056"/>
        <end position="1070"/>
    </location>
</feature>
<dbReference type="InterPro" id="IPR026983">
    <property type="entry name" value="DHC"/>
</dbReference>
<dbReference type="InterPro" id="IPR041589">
    <property type="entry name" value="DNAH3_AAA_lid_1"/>
</dbReference>
<feature type="compositionally biased region" description="Basic and acidic residues" evidence="15">
    <location>
        <begin position="980"/>
        <end position="1008"/>
    </location>
</feature>
<dbReference type="Gene3D" id="1.10.8.710">
    <property type="match status" value="1"/>
</dbReference>
<feature type="domain" description="AAA+ ATPase" evidence="16">
    <location>
        <begin position="1973"/>
        <end position="2112"/>
    </location>
</feature>
<keyword evidence="12" id="KW-0206">Cytoskeleton</keyword>
<dbReference type="InterPro" id="IPR043157">
    <property type="entry name" value="Dynein_AAA1S"/>
</dbReference>
<dbReference type="SUPFAM" id="SSF52540">
    <property type="entry name" value="P-loop containing nucleoside triphosphate hydrolases"/>
    <property type="match status" value="4"/>
</dbReference>
<comment type="similarity">
    <text evidence="2">Belongs to the dynein heavy chain family.</text>
</comment>
<evidence type="ECO:0000313" key="18">
    <source>
        <dbReference type="Proteomes" id="UP000282613"/>
    </source>
</evidence>
<dbReference type="InterPro" id="IPR035706">
    <property type="entry name" value="AAA_9"/>
</dbReference>
<dbReference type="PANTHER" id="PTHR45703">
    <property type="entry name" value="DYNEIN HEAVY CHAIN"/>
    <property type="match status" value="1"/>
</dbReference>
<dbReference type="Pfam" id="PF12775">
    <property type="entry name" value="AAA_7"/>
    <property type="match status" value="2"/>
</dbReference>
<dbReference type="FunFam" id="1.20.920.30:FF:000003">
    <property type="entry name" value="Dynein axonemal heavy chain 17"/>
    <property type="match status" value="1"/>
</dbReference>
<keyword evidence="8" id="KW-0243">Dynein</keyword>
<comment type="subcellular location">
    <subcellularLocation>
        <location evidence="1">Cytoplasm</location>
        <location evidence="1">Cytoskeleton</location>
        <location evidence="1">Cilium axoneme</location>
    </subcellularLocation>
</comment>
<dbReference type="GO" id="GO:0005930">
    <property type="term" value="C:axoneme"/>
    <property type="evidence" value="ECO:0007669"/>
    <property type="project" value="UniProtKB-SubCell"/>
</dbReference>
<protein>
    <submittedName>
        <fullName evidence="19">Dynein beta chain, ciliary</fullName>
    </submittedName>
</protein>
<dbReference type="GO" id="GO:0007018">
    <property type="term" value="P:microtubule-based movement"/>
    <property type="evidence" value="ECO:0007669"/>
    <property type="project" value="InterPro"/>
</dbReference>
<dbReference type="InterPro" id="IPR027417">
    <property type="entry name" value="P-loop_NTPase"/>
</dbReference>
<feature type="compositionally biased region" description="Basic and acidic residues" evidence="15">
    <location>
        <begin position="1015"/>
        <end position="1035"/>
    </location>
</feature>
<dbReference type="Gene3D" id="1.10.472.130">
    <property type="match status" value="1"/>
</dbReference>
<dbReference type="Pfam" id="PF18198">
    <property type="entry name" value="AAA_lid_11"/>
    <property type="match status" value="1"/>
</dbReference>
<dbReference type="Pfam" id="PF12781">
    <property type="entry name" value="AAA_9"/>
    <property type="match status" value="1"/>
</dbReference>
<evidence type="ECO:0000256" key="5">
    <source>
        <dbReference type="ARBA" id="ARBA00022737"/>
    </source>
</evidence>
<keyword evidence="7" id="KW-0067">ATP-binding</keyword>
<dbReference type="GO" id="GO:0008017">
    <property type="term" value="F:microtubule binding"/>
    <property type="evidence" value="ECO:0007669"/>
    <property type="project" value="UniProtKB-ARBA"/>
</dbReference>
<dbReference type="Gene3D" id="1.10.8.720">
    <property type="entry name" value="Region D6 of dynein motor"/>
    <property type="match status" value="1"/>
</dbReference>
<dbReference type="FunFam" id="1.10.8.710:FF:000002">
    <property type="entry name" value="dynein heavy chain 17, axonemal"/>
    <property type="match status" value="1"/>
</dbReference>
<evidence type="ECO:0000259" key="16">
    <source>
        <dbReference type="SMART" id="SM00382"/>
    </source>
</evidence>
<dbReference type="InterPro" id="IPR042228">
    <property type="entry name" value="Dynein_linker_3"/>
</dbReference>
<dbReference type="PANTHER" id="PTHR45703:SF8">
    <property type="entry name" value="DYNEINS HEAVY CHAIN"/>
    <property type="match status" value="1"/>
</dbReference>
<evidence type="ECO:0000256" key="13">
    <source>
        <dbReference type="ARBA" id="ARBA00023273"/>
    </source>
</evidence>
<keyword evidence="9 14" id="KW-0175">Coiled coil</keyword>
<dbReference type="GO" id="GO:0051959">
    <property type="term" value="F:dynein light intermediate chain binding"/>
    <property type="evidence" value="ECO:0007669"/>
    <property type="project" value="InterPro"/>
</dbReference>
<dbReference type="InterPro" id="IPR041466">
    <property type="entry name" value="Dynein_AAA5_ext"/>
</dbReference>
<evidence type="ECO:0000256" key="8">
    <source>
        <dbReference type="ARBA" id="ARBA00023017"/>
    </source>
</evidence>
<dbReference type="Pfam" id="PF17852">
    <property type="entry name" value="Dynein_AAA_lid"/>
    <property type="match status" value="1"/>
</dbReference>
<dbReference type="Pfam" id="PF12774">
    <property type="entry name" value="AAA_6"/>
    <property type="match status" value="1"/>
</dbReference>
<dbReference type="SMART" id="SM00382">
    <property type="entry name" value="AAA"/>
    <property type="match status" value="2"/>
</dbReference>
<dbReference type="Pfam" id="PF08393">
    <property type="entry name" value="DHC_N2"/>
    <property type="match status" value="1"/>
</dbReference>
<dbReference type="InterPro" id="IPR043160">
    <property type="entry name" value="Dynein_C_barrel"/>
</dbReference>
<dbReference type="OrthoDB" id="10251809at2759"/>
<dbReference type="Pfam" id="PF18199">
    <property type="entry name" value="Dynein_C"/>
    <property type="match status" value="1"/>
</dbReference>
<dbReference type="InterPro" id="IPR024743">
    <property type="entry name" value="Dynein_HC_stalk"/>
</dbReference>
<evidence type="ECO:0000256" key="12">
    <source>
        <dbReference type="ARBA" id="ARBA00023212"/>
    </source>
</evidence>
<dbReference type="Gene3D" id="1.20.140.100">
    <property type="entry name" value="Dynein heavy chain, N-terminal domain 2"/>
    <property type="match status" value="1"/>
</dbReference>
<name>A0A0R3W2S5_TAEAS</name>
<dbReference type="Pfam" id="PF12777">
    <property type="entry name" value="MT"/>
    <property type="match status" value="1"/>
</dbReference>
<dbReference type="Gene3D" id="1.10.287.2620">
    <property type="match status" value="1"/>
</dbReference>
<dbReference type="InterPro" id="IPR042222">
    <property type="entry name" value="Dynein_2_N"/>
</dbReference>
<dbReference type="Pfam" id="PF08385">
    <property type="entry name" value="DHC_N1"/>
    <property type="match status" value="1"/>
</dbReference>
<dbReference type="Gene3D" id="1.20.920.30">
    <property type="match status" value="1"/>
</dbReference>
<evidence type="ECO:0000256" key="1">
    <source>
        <dbReference type="ARBA" id="ARBA00004430"/>
    </source>
</evidence>
<dbReference type="GO" id="GO:0097729">
    <property type="term" value="C:9+2 motile cilium"/>
    <property type="evidence" value="ECO:0007669"/>
    <property type="project" value="UniProtKB-ARBA"/>
</dbReference>
<dbReference type="InterPro" id="IPR004273">
    <property type="entry name" value="Dynein_heavy_D6_P-loop"/>
</dbReference>
<dbReference type="GO" id="GO:0030286">
    <property type="term" value="C:dynein complex"/>
    <property type="evidence" value="ECO:0007669"/>
    <property type="project" value="UniProtKB-KW"/>
</dbReference>
<dbReference type="Gene3D" id="3.40.50.300">
    <property type="entry name" value="P-loop containing nucleotide triphosphate hydrolases"/>
    <property type="match status" value="6"/>
</dbReference>
<dbReference type="Gene3D" id="6.10.140.1060">
    <property type="match status" value="1"/>
</dbReference>
<keyword evidence="4" id="KW-0493">Microtubule</keyword>
<dbReference type="InterPro" id="IPR041228">
    <property type="entry name" value="Dynein_C"/>
</dbReference>
<dbReference type="FunFam" id="3.40.50.300:FF:000945">
    <property type="entry name" value="Dynein axonemal heavy chain 9"/>
    <property type="match status" value="1"/>
</dbReference>
<feature type="compositionally biased region" description="Acidic residues" evidence="15">
    <location>
        <begin position="1036"/>
        <end position="1050"/>
    </location>
</feature>
<gene>
    <name evidence="17" type="ORF">TASK_LOCUS4160</name>
</gene>
<dbReference type="Gene3D" id="3.10.490.20">
    <property type="match status" value="1"/>
</dbReference>
<dbReference type="InterPro" id="IPR013602">
    <property type="entry name" value="Dynein_heavy_linker"/>
</dbReference>
<dbReference type="EMBL" id="UYRS01018332">
    <property type="protein sequence ID" value="VDK32978.1"/>
    <property type="molecule type" value="Genomic_DNA"/>
</dbReference>
<keyword evidence="3" id="KW-0963">Cytoplasm</keyword>
<dbReference type="FunFam" id="3.40.50.300:FF:000049">
    <property type="entry name" value="Dynein, axonemal, heavy chain 5"/>
    <property type="match status" value="1"/>
</dbReference>
<dbReference type="FunFam" id="3.20.180.20:FF:000001">
    <property type="entry name" value="Dynein axonemal heavy chain 5"/>
    <property type="match status" value="1"/>
</dbReference>
<dbReference type="InterPro" id="IPR035699">
    <property type="entry name" value="AAA_6"/>
</dbReference>
<dbReference type="Gene3D" id="1.20.1270.280">
    <property type="match status" value="1"/>
</dbReference>